<dbReference type="AlphaFoldDB" id="A0A0S1X889"/>
<dbReference type="PATRIC" id="fig|55802.8.peg.25"/>
<protein>
    <submittedName>
        <fullName evidence="2">Uncharacterized protein</fullName>
    </submittedName>
</protein>
<evidence type="ECO:0000313" key="3">
    <source>
        <dbReference type="Proteomes" id="UP000066042"/>
    </source>
</evidence>
<reference evidence="2 3" key="1">
    <citation type="journal article" date="2016" name="Genome Announc.">
        <title>Complete genome sequence of the hyperthermophilic and piezophilic archaeon Thermococcus barophilus Ch5, capable of growth at the expense of hydrogenogenesis from carbon monoxide and formate.</title>
        <authorList>
            <person name="Oger P."/>
            <person name="Sokolova T.G."/>
            <person name="Kozhevnikova D.A."/>
            <person name="Taranov E.A."/>
            <person name="Vannier P."/>
            <person name="Lee H.S."/>
            <person name="Kwon K.K."/>
            <person name="Kang S.G."/>
            <person name="Lee J.H."/>
            <person name="Bonch-Osmolovskaya E.A."/>
            <person name="Lebedinsky A.V."/>
        </authorList>
    </citation>
    <scope>NUCLEOTIDE SEQUENCE [LARGE SCALE GENOMIC DNA]</scope>
    <source>
        <strain evidence="3">Ch5</strain>
    </source>
</reference>
<organism evidence="2 3">
    <name type="scientific">Thermococcus barophilus</name>
    <dbReference type="NCBI Taxonomy" id="55802"/>
    <lineage>
        <taxon>Archaea</taxon>
        <taxon>Methanobacteriati</taxon>
        <taxon>Methanobacteriota</taxon>
        <taxon>Thermococci</taxon>
        <taxon>Thermococcales</taxon>
        <taxon>Thermococcaceae</taxon>
        <taxon>Thermococcus</taxon>
    </lineage>
</organism>
<gene>
    <name evidence="2" type="ORF">TBCH5v1_0026</name>
</gene>
<feature type="region of interest" description="Disordered" evidence="1">
    <location>
        <begin position="1"/>
        <end position="28"/>
    </location>
</feature>
<feature type="compositionally biased region" description="Basic residues" evidence="1">
    <location>
        <begin position="18"/>
        <end position="28"/>
    </location>
</feature>
<accession>A0A0S1X889</accession>
<proteinExistence type="predicted"/>
<dbReference type="STRING" id="55802.TBCH5v1_0026"/>
<dbReference type="EMBL" id="CP013050">
    <property type="protein sequence ID" value="ALM74006.1"/>
    <property type="molecule type" value="Genomic_DNA"/>
</dbReference>
<name>A0A0S1X889_THEBA</name>
<evidence type="ECO:0000313" key="2">
    <source>
        <dbReference type="EMBL" id="ALM74006.1"/>
    </source>
</evidence>
<sequence length="75" mass="8911">MREGFIKSPTQKLEVRKMATKKRTKKKYKRIHNPLTGKYYLAEIRPDGRYKIIGLWHPPKKKSTKKKASIWDLLG</sequence>
<evidence type="ECO:0000256" key="1">
    <source>
        <dbReference type="SAM" id="MobiDB-lite"/>
    </source>
</evidence>
<dbReference type="Proteomes" id="UP000066042">
    <property type="component" value="Chromosome"/>
</dbReference>